<dbReference type="EMBL" id="BLVP01000001">
    <property type="protein sequence ID" value="GFM35480.1"/>
    <property type="molecule type" value="Genomic_DNA"/>
</dbReference>
<evidence type="ECO:0000313" key="2">
    <source>
        <dbReference type="EMBL" id="GFM35480.1"/>
    </source>
</evidence>
<accession>A0A7J0BPB1</accession>
<keyword evidence="3" id="KW-1185">Reference proteome</keyword>
<gene>
    <name evidence="2" type="ORF">DSM19430T_01640</name>
</gene>
<dbReference type="Pfam" id="PF04028">
    <property type="entry name" value="DUF374"/>
    <property type="match status" value="1"/>
</dbReference>
<dbReference type="RefSeq" id="WP_243451202.1">
    <property type="nucleotide sequence ID" value="NZ_BLVP01000001.1"/>
</dbReference>
<dbReference type="Proteomes" id="UP000503820">
    <property type="component" value="Unassembled WGS sequence"/>
</dbReference>
<organism evidence="2 3">
    <name type="scientific">Desulfovibrio psychrotolerans</name>
    <dbReference type="NCBI Taxonomy" id="415242"/>
    <lineage>
        <taxon>Bacteria</taxon>
        <taxon>Pseudomonadati</taxon>
        <taxon>Thermodesulfobacteriota</taxon>
        <taxon>Desulfovibrionia</taxon>
        <taxon>Desulfovibrionales</taxon>
        <taxon>Desulfovibrionaceae</taxon>
        <taxon>Desulfovibrio</taxon>
    </lineage>
</organism>
<sequence>MKPKKLTVPAWLVAPVLYGIVRTLYATLRFTEQGRETVDDLDARGEPMVFALWHDELFPVVHAKRNLGLVAVISQSSDGEYLSQFMEMFGVRTARGSSSRGGVKALLQVSRMLRKEGLHACLTVDGPRGPRHKAKEGAAFIAARANARIVPIRLHMDRSYKFERAWDKFQIPLPFSRVHVVFGEPYHLPEGEMDKEFLEQASRDLEARLNTL</sequence>
<name>A0A7J0BPB1_9BACT</name>
<reference evidence="2 3" key="1">
    <citation type="submission" date="2020-05" db="EMBL/GenBank/DDBJ databases">
        <title>Draft genome sequence of Desulfovibrio psychrotolerans JS1T.</title>
        <authorList>
            <person name="Ueno A."/>
            <person name="Tamazawa S."/>
            <person name="Tamamura S."/>
            <person name="Murakami T."/>
            <person name="Kiyama T."/>
            <person name="Inomata H."/>
            <person name="Amano Y."/>
            <person name="Miyakawa K."/>
            <person name="Tamaki H."/>
            <person name="Naganuma T."/>
            <person name="Kaneko K."/>
        </authorList>
    </citation>
    <scope>NUCLEOTIDE SEQUENCE [LARGE SCALE GENOMIC DNA]</scope>
    <source>
        <strain evidence="2 3">JS1</strain>
    </source>
</reference>
<comment type="caution">
    <text evidence="2">The sequence shown here is derived from an EMBL/GenBank/DDBJ whole genome shotgun (WGS) entry which is preliminary data.</text>
</comment>
<evidence type="ECO:0000313" key="3">
    <source>
        <dbReference type="Proteomes" id="UP000503820"/>
    </source>
</evidence>
<dbReference type="AlphaFoldDB" id="A0A7J0BPB1"/>
<dbReference type="SUPFAM" id="SSF69593">
    <property type="entry name" value="Glycerol-3-phosphate (1)-acyltransferase"/>
    <property type="match status" value="1"/>
</dbReference>
<dbReference type="InterPro" id="IPR007172">
    <property type="entry name" value="DUF374"/>
</dbReference>
<protein>
    <recommendedName>
        <fullName evidence="1">DUF374 domain-containing protein</fullName>
    </recommendedName>
</protein>
<dbReference type="CDD" id="cd07983">
    <property type="entry name" value="LPLAT_DUF374-like"/>
    <property type="match status" value="1"/>
</dbReference>
<proteinExistence type="predicted"/>
<feature type="domain" description="DUF374" evidence="1">
    <location>
        <begin position="64"/>
        <end position="131"/>
    </location>
</feature>
<evidence type="ECO:0000259" key="1">
    <source>
        <dbReference type="Pfam" id="PF04028"/>
    </source>
</evidence>